<gene>
    <name evidence="2" type="ORF">MNBD_NITROSPINAE05-380</name>
</gene>
<feature type="region of interest" description="Disordered" evidence="1">
    <location>
        <begin position="19"/>
        <end position="43"/>
    </location>
</feature>
<accession>A0A3B1CP76</accession>
<proteinExistence type="predicted"/>
<name>A0A3B1CP76_9ZZZZ</name>
<dbReference type="AlphaFoldDB" id="A0A3B1CP76"/>
<reference evidence="2" key="1">
    <citation type="submission" date="2018-06" db="EMBL/GenBank/DDBJ databases">
        <authorList>
            <person name="Zhirakovskaya E."/>
        </authorList>
    </citation>
    <scope>NUCLEOTIDE SEQUENCE</scope>
</reference>
<dbReference type="EMBL" id="UOGG01000179">
    <property type="protein sequence ID" value="VAX31929.1"/>
    <property type="molecule type" value="Genomic_DNA"/>
</dbReference>
<protein>
    <submittedName>
        <fullName evidence="2">Uncharacterized protein</fullName>
    </submittedName>
</protein>
<organism evidence="2">
    <name type="scientific">hydrothermal vent metagenome</name>
    <dbReference type="NCBI Taxonomy" id="652676"/>
    <lineage>
        <taxon>unclassified sequences</taxon>
        <taxon>metagenomes</taxon>
        <taxon>ecological metagenomes</taxon>
    </lineage>
</organism>
<feature type="compositionally biased region" description="Polar residues" evidence="1">
    <location>
        <begin position="19"/>
        <end position="33"/>
    </location>
</feature>
<evidence type="ECO:0000256" key="1">
    <source>
        <dbReference type="SAM" id="MobiDB-lite"/>
    </source>
</evidence>
<feature type="region of interest" description="Disordered" evidence="1">
    <location>
        <begin position="56"/>
        <end position="86"/>
    </location>
</feature>
<evidence type="ECO:0000313" key="2">
    <source>
        <dbReference type="EMBL" id="VAX31929.1"/>
    </source>
</evidence>
<feature type="compositionally biased region" description="Basic and acidic residues" evidence="1">
    <location>
        <begin position="34"/>
        <end position="43"/>
    </location>
</feature>
<sequence>MQVRLKLMGAVLILTTLSAPGLAQQTESEQTGKQQEEKGREIPTLEFLEFLGEWETEDGRWIDPEELDQMSMPDTEKKNEEEDETN</sequence>